<dbReference type="EMBL" id="BAAAQQ010000002">
    <property type="protein sequence ID" value="GAA2116637.1"/>
    <property type="molecule type" value="Genomic_DNA"/>
</dbReference>
<organism evidence="2 3">
    <name type="scientific">Nocardioides bigeumensis</name>
    <dbReference type="NCBI Taxonomy" id="433657"/>
    <lineage>
        <taxon>Bacteria</taxon>
        <taxon>Bacillati</taxon>
        <taxon>Actinomycetota</taxon>
        <taxon>Actinomycetes</taxon>
        <taxon>Propionibacteriales</taxon>
        <taxon>Nocardioidaceae</taxon>
        <taxon>Nocardioides</taxon>
    </lineage>
</organism>
<evidence type="ECO:0000256" key="1">
    <source>
        <dbReference type="SAM" id="Phobius"/>
    </source>
</evidence>
<keyword evidence="1" id="KW-0812">Transmembrane</keyword>
<reference evidence="3" key="1">
    <citation type="journal article" date="2019" name="Int. J. Syst. Evol. Microbiol.">
        <title>The Global Catalogue of Microorganisms (GCM) 10K type strain sequencing project: providing services to taxonomists for standard genome sequencing and annotation.</title>
        <authorList>
            <consortium name="The Broad Institute Genomics Platform"/>
            <consortium name="The Broad Institute Genome Sequencing Center for Infectious Disease"/>
            <person name="Wu L."/>
            <person name="Ma J."/>
        </authorList>
    </citation>
    <scope>NUCLEOTIDE SEQUENCE [LARGE SCALE GENOMIC DNA]</scope>
    <source>
        <strain evidence="3">JCM 16021</strain>
    </source>
</reference>
<evidence type="ECO:0008006" key="4">
    <source>
        <dbReference type="Google" id="ProtNLM"/>
    </source>
</evidence>
<feature type="transmembrane region" description="Helical" evidence="1">
    <location>
        <begin position="20"/>
        <end position="40"/>
    </location>
</feature>
<dbReference type="Proteomes" id="UP001500575">
    <property type="component" value="Unassembled WGS sequence"/>
</dbReference>
<proteinExistence type="predicted"/>
<accession>A0ABP5JHI5</accession>
<keyword evidence="1" id="KW-1133">Transmembrane helix</keyword>
<dbReference type="RefSeq" id="WP_344302228.1">
    <property type="nucleotide sequence ID" value="NZ_BAAAQQ010000002.1"/>
</dbReference>
<evidence type="ECO:0000313" key="3">
    <source>
        <dbReference type="Proteomes" id="UP001500575"/>
    </source>
</evidence>
<protein>
    <recommendedName>
        <fullName evidence="4">DUF4175 domain-containing protein</fullName>
    </recommendedName>
</protein>
<keyword evidence="3" id="KW-1185">Reference proteome</keyword>
<evidence type="ECO:0000313" key="2">
    <source>
        <dbReference type="EMBL" id="GAA2116637.1"/>
    </source>
</evidence>
<sequence length="83" mass="8792">MLGSRISEVHMLGRLPRLHLGALFFVSVALFLGAGTWLGSLGGVPFTWSTGAVLGTLAGIAAAWALVHDFHAQARPARVVRRT</sequence>
<feature type="transmembrane region" description="Helical" evidence="1">
    <location>
        <begin position="46"/>
        <end position="67"/>
    </location>
</feature>
<name>A0ABP5JHI5_9ACTN</name>
<keyword evidence="1" id="KW-0472">Membrane</keyword>
<comment type="caution">
    <text evidence="2">The sequence shown here is derived from an EMBL/GenBank/DDBJ whole genome shotgun (WGS) entry which is preliminary data.</text>
</comment>
<gene>
    <name evidence="2" type="ORF">GCM10009843_06980</name>
</gene>